<feature type="region of interest" description="Disordered" evidence="1">
    <location>
        <begin position="1"/>
        <end position="85"/>
    </location>
</feature>
<feature type="transmembrane region" description="Helical" evidence="2">
    <location>
        <begin position="160"/>
        <end position="178"/>
    </location>
</feature>
<feature type="compositionally biased region" description="Pro residues" evidence="1">
    <location>
        <begin position="25"/>
        <end position="34"/>
    </location>
</feature>
<evidence type="ECO:0000313" key="4">
    <source>
        <dbReference type="EMBL" id="NYD84969.1"/>
    </source>
</evidence>
<sequence length="195" mass="20004">MAARPDDAPGADDRSPAEGPDGPGEAPPPPPAHPAPGGEQDAAWASIVARLDDLRDLDLGLGDDADPASRRPAEDGSPADEPVLAAGAAGPVVLSGRDWDGTAQYDEAEDAVDDHEHFVPPDPGPVLGGDPLLTMAWVAVAAAPLLLLVVALGWRDAPTLLVRGALVVFVAAVGLLVWRMPHRRDPSDDDTGAVV</sequence>
<organism evidence="4 5">
    <name type="scientific">Cellulomonas oligotrophica</name>
    <dbReference type="NCBI Taxonomy" id="931536"/>
    <lineage>
        <taxon>Bacteria</taxon>
        <taxon>Bacillati</taxon>
        <taxon>Actinomycetota</taxon>
        <taxon>Actinomycetes</taxon>
        <taxon>Micrococcales</taxon>
        <taxon>Cellulomonadaceae</taxon>
        <taxon>Cellulomonas</taxon>
    </lineage>
</organism>
<evidence type="ECO:0000313" key="5">
    <source>
        <dbReference type="Proteomes" id="UP000577956"/>
    </source>
</evidence>
<dbReference type="AlphaFoldDB" id="A0A7Y9FCS3"/>
<evidence type="ECO:0000313" key="6">
    <source>
        <dbReference type="Proteomes" id="UP000618382"/>
    </source>
</evidence>
<reference evidence="4 5" key="1">
    <citation type="submission" date="2020-07" db="EMBL/GenBank/DDBJ databases">
        <title>Sequencing the genomes of 1000 actinobacteria strains.</title>
        <authorList>
            <person name="Klenk H.-P."/>
        </authorList>
    </citation>
    <scope>NUCLEOTIDE SEQUENCE [LARGE SCALE GENOMIC DNA]</scope>
    <source>
        <strain evidence="4 5">DSM 24482</strain>
    </source>
</reference>
<keyword evidence="2" id="KW-1133">Transmembrane helix</keyword>
<proteinExistence type="predicted"/>
<gene>
    <name evidence="4" type="ORF">BKA21_000518</name>
    <name evidence="3" type="ORF">Col01nite_11990</name>
</gene>
<dbReference type="Proteomes" id="UP000577956">
    <property type="component" value="Unassembled WGS sequence"/>
</dbReference>
<keyword evidence="2" id="KW-0812">Transmembrane</keyword>
<accession>A0A7Y9FCS3</accession>
<name>A0A7Y9FCS3_9CELL</name>
<feature type="transmembrane region" description="Helical" evidence="2">
    <location>
        <begin position="132"/>
        <end position="154"/>
    </location>
</feature>
<evidence type="ECO:0000256" key="1">
    <source>
        <dbReference type="SAM" id="MobiDB-lite"/>
    </source>
</evidence>
<dbReference type="EMBL" id="BONN01000002">
    <property type="protein sequence ID" value="GIG32040.1"/>
    <property type="molecule type" value="Genomic_DNA"/>
</dbReference>
<comment type="caution">
    <text evidence="4">The sequence shown here is derived from an EMBL/GenBank/DDBJ whole genome shotgun (WGS) entry which is preliminary data.</text>
</comment>
<feature type="compositionally biased region" description="Basic and acidic residues" evidence="1">
    <location>
        <begin position="1"/>
        <end position="16"/>
    </location>
</feature>
<keyword evidence="6" id="KW-1185">Reference proteome</keyword>
<dbReference type="EMBL" id="JACCBK010000001">
    <property type="protein sequence ID" value="NYD84969.1"/>
    <property type="molecule type" value="Genomic_DNA"/>
</dbReference>
<dbReference type="RefSeq" id="WP_140458765.1">
    <property type="nucleotide sequence ID" value="NZ_BAABFI010000003.1"/>
</dbReference>
<keyword evidence="2" id="KW-0472">Membrane</keyword>
<evidence type="ECO:0000313" key="3">
    <source>
        <dbReference type="EMBL" id="GIG32040.1"/>
    </source>
</evidence>
<dbReference type="Proteomes" id="UP000618382">
    <property type="component" value="Unassembled WGS sequence"/>
</dbReference>
<reference evidence="3 6" key="2">
    <citation type="submission" date="2021-01" db="EMBL/GenBank/DDBJ databases">
        <title>Whole genome shotgun sequence of Cellulomonas oligotrophica NBRC 109435.</title>
        <authorList>
            <person name="Komaki H."/>
            <person name="Tamura T."/>
        </authorList>
    </citation>
    <scope>NUCLEOTIDE SEQUENCE [LARGE SCALE GENOMIC DNA]</scope>
    <source>
        <strain evidence="3 6">NBRC 109435</strain>
    </source>
</reference>
<protein>
    <submittedName>
        <fullName evidence="4">Uncharacterized protein</fullName>
    </submittedName>
</protein>
<evidence type="ECO:0000256" key="2">
    <source>
        <dbReference type="SAM" id="Phobius"/>
    </source>
</evidence>